<proteinExistence type="predicted"/>
<organism evidence="2 3">
    <name type="scientific">Halopseudomonas litoralis</name>
    <dbReference type="NCBI Taxonomy" id="797277"/>
    <lineage>
        <taxon>Bacteria</taxon>
        <taxon>Pseudomonadati</taxon>
        <taxon>Pseudomonadota</taxon>
        <taxon>Gammaproteobacteria</taxon>
        <taxon>Pseudomonadales</taxon>
        <taxon>Pseudomonadaceae</taxon>
        <taxon>Halopseudomonas</taxon>
    </lineage>
</organism>
<name>A0A1H1Q0V7_9GAMM</name>
<feature type="domain" description="DUF5983" evidence="1">
    <location>
        <begin position="128"/>
        <end position="236"/>
    </location>
</feature>
<dbReference type="RefSeq" id="WP_090272602.1">
    <property type="nucleotide sequence ID" value="NZ_LT629748.1"/>
</dbReference>
<evidence type="ECO:0000313" key="3">
    <source>
        <dbReference type="Proteomes" id="UP000243426"/>
    </source>
</evidence>
<keyword evidence="3" id="KW-1185">Reference proteome</keyword>
<evidence type="ECO:0000313" key="2">
    <source>
        <dbReference type="EMBL" id="SDS16963.1"/>
    </source>
</evidence>
<accession>A0A1H1Q0V7</accession>
<dbReference type="EMBL" id="LT629748">
    <property type="protein sequence ID" value="SDS16963.1"/>
    <property type="molecule type" value="Genomic_DNA"/>
</dbReference>
<dbReference type="Pfam" id="PF19419">
    <property type="entry name" value="DUF5983"/>
    <property type="match status" value="1"/>
</dbReference>
<dbReference type="OrthoDB" id="8557870at2"/>
<dbReference type="Proteomes" id="UP000243426">
    <property type="component" value="Chromosome I"/>
</dbReference>
<evidence type="ECO:0000259" key="1">
    <source>
        <dbReference type="Pfam" id="PF19419"/>
    </source>
</evidence>
<dbReference type="AlphaFoldDB" id="A0A1H1Q0V7"/>
<gene>
    <name evidence="2" type="ORF">SAMN05216198_1343</name>
</gene>
<dbReference type="STRING" id="797277.SAMN05216198_1343"/>
<dbReference type="InterPro" id="IPR046025">
    <property type="entry name" value="DUF5983"/>
</dbReference>
<reference evidence="3" key="1">
    <citation type="submission" date="2016-10" db="EMBL/GenBank/DDBJ databases">
        <authorList>
            <person name="Varghese N."/>
            <person name="Submissions S."/>
        </authorList>
    </citation>
    <scope>NUCLEOTIDE SEQUENCE [LARGE SCALE GENOMIC DNA]</scope>
    <source>
        <strain evidence="3">2SM5</strain>
    </source>
</reference>
<sequence>MSQHNNPFIRGYQNLRIARQLLITHEDDCPPVWRSVHPIQAHLPEDQVNQFPCVFDDYFALITEGQKVPRTLEDQCRSVGIVRSMVYAISGQDFDGTPVHVGDFYSEAAACRVVSRLSFETGFYSRAWEISTDHITEDSMRYLCELVDIDTPPGLLFVAFRVPYSPVVGVKLIATPWTDENLQHVEGITADQLQQEHLSKGIPGDLAHILQLAASADVRLLMFDPDAPVLDGLPNYAT</sequence>
<protein>
    <recommendedName>
        <fullName evidence="1">DUF5983 domain-containing protein</fullName>
    </recommendedName>
</protein>